<reference evidence="1 2" key="1">
    <citation type="submission" date="2015-06" db="EMBL/GenBank/DDBJ databases">
        <title>Draft genome sequence of the purine-degrading Clostridium cylindrosporum HC-1 (DSM 605).</title>
        <authorList>
            <person name="Poehlein A."/>
            <person name="Schiel-Bengelsdorf B."/>
            <person name="Bengelsdorf F."/>
            <person name="Daniel R."/>
            <person name="Duerre P."/>
        </authorList>
    </citation>
    <scope>NUCLEOTIDE SEQUENCE [LARGE SCALE GENOMIC DNA]</scope>
    <source>
        <strain evidence="1 2">DSM 605</strain>
    </source>
</reference>
<dbReference type="InterPro" id="IPR009702">
    <property type="entry name" value="DUF1284"/>
</dbReference>
<sequence>MLKLRPHHIVCLNFYKGIGYSENFVSNMDLIVNKIKNNPETKILICSQADDICKECPHLQIGKCTCEDNISKIDKNASYYLNLEVNSIYKYNELVKLRNKYLTKANFEKICKDCQWYKDGVCK</sequence>
<keyword evidence="2" id="KW-1185">Reference proteome</keyword>
<dbReference type="RefSeq" id="WP_048571331.1">
    <property type="nucleotide sequence ID" value="NZ_LFVU01000028.1"/>
</dbReference>
<dbReference type="PATRIC" id="fig|1121307.3.peg.528"/>
<dbReference type="Proteomes" id="UP000036756">
    <property type="component" value="Unassembled WGS sequence"/>
</dbReference>
<proteinExistence type="predicted"/>
<organism evidence="1 2">
    <name type="scientific">Clostridium cylindrosporum DSM 605</name>
    <dbReference type="NCBI Taxonomy" id="1121307"/>
    <lineage>
        <taxon>Bacteria</taxon>
        <taxon>Bacillati</taxon>
        <taxon>Bacillota</taxon>
        <taxon>Clostridia</taxon>
        <taxon>Eubacteriales</taxon>
        <taxon>Clostridiaceae</taxon>
        <taxon>Clostridium</taxon>
    </lineage>
</organism>
<dbReference type="STRING" id="1121307.CLCY_1c01670"/>
<name>A0A0J8D9G2_CLOCY</name>
<evidence type="ECO:0000313" key="1">
    <source>
        <dbReference type="EMBL" id="KMT20933.1"/>
    </source>
</evidence>
<dbReference type="Pfam" id="PF06935">
    <property type="entry name" value="DUF1284"/>
    <property type="match status" value="1"/>
</dbReference>
<evidence type="ECO:0008006" key="3">
    <source>
        <dbReference type="Google" id="ProtNLM"/>
    </source>
</evidence>
<dbReference type="EMBL" id="LFVU01000028">
    <property type="protein sequence ID" value="KMT20933.1"/>
    <property type="molecule type" value="Genomic_DNA"/>
</dbReference>
<accession>A0A0J8D9G2</accession>
<gene>
    <name evidence="1" type="ORF">CLCY_1c01670</name>
</gene>
<comment type="caution">
    <text evidence="1">The sequence shown here is derived from an EMBL/GenBank/DDBJ whole genome shotgun (WGS) entry which is preliminary data.</text>
</comment>
<protein>
    <recommendedName>
        <fullName evidence="3">DUF1284 domain-containing protein</fullName>
    </recommendedName>
</protein>
<dbReference type="AlphaFoldDB" id="A0A0J8D9G2"/>
<dbReference type="OrthoDB" id="121064at2"/>
<evidence type="ECO:0000313" key="2">
    <source>
        <dbReference type="Proteomes" id="UP000036756"/>
    </source>
</evidence>